<dbReference type="AlphaFoldDB" id="A0A0J8GCN4"/>
<evidence type="ECO:0000313" key="3">
    <source>
        <dbReference type="Proteomes" id="UP000052258"/>
    </source>
</evidence>
<keyword evidence="1" id="KW-1133">Transmembrane helix</keyword>
<proteinExistence type="predicted"/>
<feature type="transmembrane region" description="Helical" evidence="1">
    <location>
        <begin position="64"/>
        <end position="83"/>
    </location>
</feature>
<keyword evidence="3" id="KW-1185">Reference proteome</keyword>
<reference evidence="2 3" key="1">
    <citation type="journal article" date="2015" name="Genome Biol. Evol.">
        <title>Comparative Genomics of Listeria Sensu Lato: Genus-Wide Differences in Evolutionary Dynamics and the Progressive Gain of Complex, Potentially Pathogenicity-Related Traits through Lateral Gene Transfer.</title>
        <authorList>
            <person name="Chiara M."/>
            <person name="Caruso M."/>
            <person name="D'Erchia A.M."/>
            <person name="Manzari C."/>
            <person name="Fraccalvieri R."/>
            <person name="Goffredo E."/>
            <person name="Latorre L."/>
            <person name="Miccolupo A."/>
            <person name="Padalino I."/>
            <person name="Santagada G."/>
            <person name="Chiocco D."/>
            <person name="Pesole G."/>
            <person name="Horner D.S."/>
            <person name="Parisi A."/>
        </authorList>
    </citation>
    <scope>NUCLEOTIDE SEQUENCE [LARGE SCALE GENOMIC DNA]</scope>
    <source>
        <strain evidence="2 3">1991</strain>
    </source>
</reference>
<feature type="transmembrane region" description="Helical" evidence="1">
    <location>
        <begin position="7"/>
        <end position="25"/>
    </location>
</feature>
<feature type="transmembrane region" description="Helical" evidence="1">
    <location>
        <begin position="103"/>
        <end position="126"/>
    </location>
</feature>
<accession>A0A0J8GCN4</accession>
<dbReference type="RefSeq" id="WP_059140137.1">
    <property type="nucleotide sequence ID" value="NZ_KQ130617.1"/>
</dbReference>
<organism evidence="2 3">
    <name type="scientific">Listeria fleischmannii 1991</name>
    <dbReference type="NCBI Taxonomy" id="1430899"/>
    <lineage>
        <taxon>Bacteria</taxon>
        <taxon>Bacillati</taxon>
        <taxon>Bacillota</taxon>
        <taxon>Bacilli</taxon>
        <taxon>Bacillales</taxon>
        <taxon>Listeriaceae</taxon>
        <taxon>Listeria</taxon>
    </lineage>
</organism>
<keyword evidence="1" id="KW-0472">Membrane</keyword>
<dbReference type="Proteomes" id="UP000052258">
    <property type="component" value="Unassembled WGS sequence"/>
</dbReference>
<feature type="transmembrane region" description="Helical" evidence="1">
    <location>
        <begin position="37"/>
        <end position="57"/>
    </location>
</feature>
<sequence>MAYRKTTWSLVIILFVTLFLDWFVIETKEQTGWMWLFENPLFLMLILLALATLIFSLISQKAKLITLIFTALLVITLFLIPIQRFNFELFTNMTFFKVVLKKFIQWPFYLALVASIILLVMTTLNFRKIKADPPR</sequence>
<dbReference type="EMBL" id="AZHO01000024">
    <property type="protein sequence ID" value="KMT58754.1"/>
    <property type="molecule type" value="Genomic_DNA"/>
</dbReference>
<dbReference type="PATRIC" id="fig|1430899.3.peg.2013"/>
<evidence type="ECO:0000313" key="2">
    <source>
        <dbReference type="EMBL" id="KMT58754.1"/>
    </source>
</evidence>
<evidence type="ECO:0000256" key="1">
    <source>
        <dbReference type="SAM" id="Phobius"/>
    </source>
</evidence>
<keyword evidence="1" id="KW-0812">Transmembrane</keyword>
<protein>
    <submittedName>
        <fullName evidence="2">Uncharacterized protein</fullName>
    </submittedName>
</protein>
<gene>
    <name evidence="2" type="ORF">X560_1970</name>
</gene>
<name>A0A0J8GCN4_9LIST</name>
<comment type="caution">
    <text evidence="2">The sequence shown here is derived from an EMBL/GenBank/DDBJ whole genome shotgun (WGS) entry which is preliminary data.</text>
</comment>